<name>A0A382QNV0_9ZZZZ</name>
<protein>
    <submittedName>
        <fullName evidence="1">Uncharacterized protein</fullName>
    </submittedName>
</protein>
<proteinExistence type="predicted"/>
<gene>
    <name evidence="1" type="ORF">METZ01_LOCUS340037</name>
</gene>
<sequence length="63" mass="7014">MRLFRRRPKEEPPETVTLVIVDTCLTCGGDVFDDVTYCLTCGATFDYDDIEELDAGGVFDEGC</sequence>
<dbReference type="AlphaFoldDB" id="A0A382QNV0"/>
<reference evidence="1" key="1">
    <citation type="submission" date="2018-05" db="EMBL/GenBank/DDBJ databases">
        <authorList>
            <person name="Lanie J.A."/>
            <person name="Ng W.-L."/>
            <person name="Kazmierczak K.M."/>
            <person name="Andrzejewski T.M."/>
            <person name="Davidsen T.M."/>
            <person name="Wayne K.J."/>
            <person name="Tettelin H."/>
            <person name="Glass J.I."/>
            <person name="Rusch D."/>
            <person name="Podicherti R."/>
            <person name="Tsui H.-C.T."/>
            <person name="Winkler M.E."/>
        </authorList>
    </citation>
    <scope>NUCLEOTIDE SEQUENCE</scope>
</reference>
<accession>A0A382QNV0</accession>
<organism evidence="1">
    <name type="scientific">marine metagenome</name>
    <dbReference type="NCBI Taxonomy" id="408172"/>
    <lineage>
        <taxon>unclassified sequences</taxon>
        <taxon>metagenomes</taxon>
        <taxon>ecological metagenomes</taxon>
    </lineage>
</organism>
<dbReference type="EMBL" id="UINC01115854">
    <property type="protein sequence ID" value="SVC87183.1"/>
    <property type="molecule type" value="Genomic_DNA"/>
</dbReference>
<evidence type="ECO:0000313" key="1">
    <source>
        <dbReference type="EMBL" id="SVC87183.1"/>
    </source>
</evidence>